<dbReference type="PROSITE" id="PS50931">
    <property type="entry name" value="HTH_LYSR"/>
    <property type="match status" value="1"/>
</dbReference>
<evidence type="ECO:0000256" key="2">
    <source>
        <dbReference type="ARBA" id="ARBA00023015"/>
    </source>
</evidence>
<name>A0A7Z0A9V7_9MICO</name>
<dbReference type="FunFam" id="1.10.10.10:FF:000001">
    <property type="entry name" value="LysR family transcriptional regulator"/>
    <property type="match status" value="1"/>
</dbReference>
<organism evidence="6 7">
    <name type="scientific">Spelaeicoccus albus</name>
    <dbReference type="NCBI Taxonomy" id="1280376"/>
    <lineage>
        <taxon>Bacteria</taxon>
        <taxon>Bacillati</taxon>
        <taxon>Actinomycetota</taxon>
        <taxon>Actinomycetes</taxon>
        <taxon>Micrococcales</taxon>
        <taxon>Brevibacteriaceae</taxon>
        <taxon>Spelaeicoccus</taxon>
    </lineage>
</organism>
<dbReference type="Pfam" id="PF00126">
    <property type="entry name" value="HTH_1"/>
    <property type="match status" value="1"/>
</dbReference>
<gene>
    <name evidence="6" type="ORF">BJY26_000064</name>
</gene>
<evidence type="ECO:0000256" key="3">
    <source>
        <dbReference type="ARBA" id="ARBA00023125"/>
    </source>
</evidence>
<dbReference type="PANTHER" id="PTHR30346">
    <property type="entry name" value="TRANSCRIPTIONAL DUAL REGULATOR HCAR-RELATED"/>
    <property type="match status" value="1"/>
</dbReference>
<dbReference type="PRINTS" id="PR00039">
    <property type="entry name" value="HTHLYSR"/>
</dbReference>
<dbReference type="RefSeq" id="WP_179424692.1">
    <property type="nucleotide sequence ID" value="NZ_JACBZP010000001.1"/>
</dbReference>
<accession>A0A7Z0A9V7</accession>
<dbReference type="EMBL" id="JACBZP010000001">
    <property type="protein sequence ID" value="NYI65758.1"/>
    <property type="molecule type" value="Genomic_DNA"/>
</dbReference>
<keyword evidence="2" id="KW-0805">Transcription regulation</keyword>
<dbReference type="Proteomes" id="UP000539111">
    <property type="component" value="Unassembled WGS sequence"/>
</dbReference>
<dbReference type="GO" id="GO:0003700">
    <property type="term" value="F:DNA-binding transcription factor activity"/>
    <property type="evidence" value="ECO:0007669"/>
    <property type="project" value="InterPro"/>
</dbReference>
<comment type="caution">
    <text evidence="6">The sequence shown here is derived from an EMBL/GenBank/DDBJ whole genome shotgun (WGS) entry which is preliminary data.</text>
</comment>
<dbReference type="InterPro" id="IPR005119">
    <property type="entry name" value="LysR_subst-bd"/>
</dbReference>
<evidence type="ECO:0000259" key="5">
    <source>
        <dbReference type="PROSITE" id="PS50931"/>
    </source>
</evidence>
<keyword evidence="3 6" id="KW-0238">DNA-binding</keyword>
<dbReference type="SUPFAM" id="SSF46785">
    <property type="entry name" value="Winged helix' DNA-binding domain"/>
    <property type="match status" value="1"/>
</dbReference>
<sequence length="293" mass="31867">MNSDQLAAFVHVAETENVTEAAAVLKLSQPTVSRMINRLESELATALFDRVGRRLHVNRKGRDFLPHARAALAALSGGVESVRTLDDPDRGRLRIGFLHSLGVWLVPGLLRDFRAEAPAVTFELFQGAARTTLDKLLHGELDVAFTGPKPEDAALGWQQLYRQQLVVAVPPNHPLVGLRRCVTLADVVGHPYLAMTPGHGMRRLTDALFTRDGLEPDIAFEGSDIETLRGLAAAGLGVAIVPRAHRLQPSTAVELPLGGPGAYRDVGIAWTETGRATPVAARFRRFAVEHQIR</sequence>
<evidence type="ECO:0000313" key="6">
    <source>
        <dbReference type="EMBL" id="NYI65758.1"/>
    </source>
</evidence>
<feature type="domain" description="HTH lysR-type" evidence="5">
    <location>
        <begin position="1"/>
        <end position="58"/>
    </location>
</feature>
<dbReference type="PANTHER" id="PTHR30346:SF28">
    <property type="entry name" value="HTH-TYPE TRANSCRIPTIONAL REGULATOR CYNR"/>
    <property type="match status" value="1"/>
</dbReference>
<dbReference type="SUPFAM" id="SSF53850">
    <property type="entry name" value="Periplasmic binding protein-like II"/>
    <property type="match status" value="1"/>
</dbReference>
<protein>
    <submittedName>
        <fullName evidence="6">DNA-binding transcriptional LysR family regulator</fullName>
    </submittedName>
</protein>
<dbReference type="Pfam" id="PF03466">
    <property type="entry name" value="LysR_substrate"/>
    <property type="match status" value="1"/>
</dbReference>
<dbReference type="GO" id="GO:0032993">
    <property type="term" value="C:protein-DNA complex"/>
    <property type="evidence" value="ECO:0007669"/>
    <property type="project" value="TreeGrafter"/>
</dbReference>
<reference evidence="6 7" key="1">
    <citation type="submission" date="2020-07" db="EMBL/GenBank/DDBJ databases">
        <title>Sequencing the genomes of 1000 actinobacteria strains.</title>
        <authorList>
            <person name="Klenk H.-P."/>
        </authorList>
    </citation>
    <scope>NUCLEOTIDE SEQUENCE [LARGE SCALE GENOMIC DNA]</scope>
    <source>
        <strain evidence="6 7">DSM 26341</strain>
    </source>
</reference>
<dbReference type="CDD" id="cd08434">
    <property type="entry name" value="PBP2_GltC_like"/>
    <property type="match status" value="1"/>
</dbReference>
<dbReference type="InterPro" id="IPR000847">
    <property type="entry name" value="LysR_HTH_N"/>
</dbReference>
<dbReference type="InterPro" id="IPR036390">
    <property type="entry name" value="WH_DNA-bd_sf"/>
</dbReference>
<comment type="similarity">
    <text evidence="1">Belongs to the LysR transcriptional regulatory family.</text>
</comment>
<proteinExistence type="inferred from homology"/>
<keyword evidence="4" id="KW-0804">Transcription</keyword>
<dbReference type="Gene3D" id="1.10.10.10">
    <property type="entry name" value="Winged helix-like DNA-binding domain superfamily/Winged helix DNA-binding domain"/>
    <property type="match status" value="1"/>
</dbReference>
<dbReference type="AlphaFoldDB" id="A0A7Z0A9V7"/>
<evidence type="ECO:0000313" key="7">
    <source>
        <dbReference type="Proteomes" id="UP000539111"/>
    </source>
</evidence>
<evidence type="ECO:0000256" key="4">
    <source>
        <dbReference type="ARBA" id="ARBA00023163"/>
    </source>
</evidence>
<keyword evidence="7" id="KW-1185">Reference proteome</keyword>
<dbReference type="GO" id="GO:0003677">
    <property type="term" value="F:DNA binding"/>
    <property type="evidence" value="ECO:0007669"/>
    <property type="project" value="UniProtKB-KW"/>
</dbReference>
<dbReference type="InterPro" id="IPR036388">
    <property type="entry name" value="WH-like_DNA-bd_sf"/>
</dbReference>
<evidence type="ECO:0000256" key="1">
    <source>
        <dbReference type="ARBA" id="ARBA00009437"/>
    </source>
</evidence>
<dbReference type="Gene3D" id="3.40.190.290">
    <property type="match status" value="1"/>
</dbReference>